<evidence type="ECO:0000256" key="1">
    <source>
        <dbReference type="SAM" id="Phobius"/>
    </source>
</evidence>
<accession>A0A5B8RUK7</accession>
<dbReference type="NCBIfam" id="TIGR01167">
    <property type="entry name" value="LPXTG_anchor"/>
    <property type="match status" value="1"/>
</dbReference>
<keyword evidence="4" id="KW-1185">Reference proteome</keyword>
<dbReference type="Proteomes" id="UP000321199">
    <property type="component" value="Chromosome"/>
</dbReference>
<dbReference type="Pfam" id="PF18203">
    <property type="entry name" value="IPTL-CTERM"/>
    <property type="match status" value="1"/>
</dbReference>
<name>A0A5B8RUK7_9BURK</name>
<dbReference type="InterPro" id="IPR026442">
    <property type="entry name" value="IPTL_CTERM"/>
</dbReference>
<dbReference type="EMBL" id="CP042344">
    <property type="protein sequence ID" value="QEA12783.1"/>
    <property type="molecule type" value="Genomic_DNA"/>
</dbReference>
<keyword evidence="1" id="KW-0812">Transmembrane</keyword>
<evidence type="ECO:0000259" key="2">
    <source>
        <dbReference type="Pfam" id="PF18203"/>
    </source>
</evidence>
<keyword evidence="1" id="KW-0472">Membrane</keyword>
<evidence type="ECO:0000313" key="3">
    <source>
        <dbReference type="EMBL" id="QEA12783.1"/>
    </source>
</evidence>
<feature type="domain" description="IPTL-CTERM protein sorting" evidence="2">
    <location>
        <begin position="8"/>
        <end position="34"/>
    </location>
</feature>
<protein>
    <submittedName>
        <fullName evidence="3">IPTL-CTERM sorting domain-containing protein</fullName>
    </submittedName>
</protein>
<sequence length="43" mass="4633">MAAPVPSAIPTLTQWGQITLAGLLALGSAAALRRRRKHDRTEH</sequence>
<feature type="transmembrane region" description="Helical" evidence="1">
    <location>
        <begin position="12"/>
        <end position="32"/>
    </location>
</feature>
<dbReference type="NCBIfam" id="TIGR04174">
    <property type="entry name" value="IPTL_CTERM"/>
    <property type="match status" value="1"/>
</dbReference>
<organism evidence="3 4">
    <name type="scientific">Comamonas flocculans</name>
    <dbReference type="NCBI Taxonomy" id="2597701"/>
    <lineage>
        <taxon>Bacteria</taxon>
        <taxon>Pseudomonadati</taxon>
        <taxon>Pseudomonadota</taxon>
        <taxon>Betaproteobacteria</taxon>
        <taxon>Burkholderiales</taxon>
        <taxon>Comamonadaceae</taxon>
        <taxon>Comamonas</taxon>
    </lineage>
</organism>
<dbReference type="AlphaFoldDB" id="A0A5B8RUK7"/>
<evidence type="ECO:0000313" key="4">
    <source>
        <dbReference type="Proteomes" id="UP000321199"/>
    </source>
</evidence>
<dbReference type="KEGG" id="cof:FOZ74_06945"/>
<dbReference type="RefSeq" id="WP_146912377.1">
    <property type="nucleotide sequence ID" value="NZ_CP042344.1"/>
</dbReference>
<keyword evidence="1" id="KW-1133">Transmembrane helix</keyword>
<gene>
    <name evidence="3" type="ORF">FOZ74_06945</name>
</gene>
<proteinExistence type="predicted"/>
<reference evidence="3 4" key="1">
    <citation type="submission" date="2019-07" db="EMBL/GenBank/DDBJ databases">
        <title>Complete genome sequence of Comamonas sp. NLF 7-7 isolated from livestock.</title>
        <authorList>
            <person name="Kim D.H."/>
            <person name="Kim J.G."/>
        </authorList>
    </citation>
    <scope>NUCLEOTIDE SEQUENCE [LARGE SCALE GENOMIC DNA]</scope>
    <source>
        <strain evidence="3 4">NLF 7-7</strain>
    </source>
</reference>